<feature type="domain" description="Major facilitator superfamily (MFS) profile" evidence="6">
    <location>
        <begin position="1"/>
        <end position="168"/>
    </location>
</feature>
<feature type="transmembrane region" description="Helical" evidence="5">
    <location>
        <begin position="12"/>
        <end position="29"/>
    </location>
</feature>
<accession>A0AAN5CVJ5</accession>
<evidence type="ECO:0000256" key="2">
    <source>
        <dbReference type="ARBA" id="ARBA00022692"/>
    </source>
</evidence>
<dbReference type="InterPro" id="IPR036259">
    <property type="entry name" value="MFS_trans_sf"/>
</dbReference>
<feature type="non-terminal residue" evidence="7">
    <location>
        <position position="168"/>
    </location>
</feature>
<protein>
    <recommendedName>
        <fullName evidence="6">Major facilitator superfamily (MFS) profile domain-containing protein</fullName>
    </recommendedName>
</protein>
<evidence type="ECO:0000256" key="1">
    <source>
        <dbReference type="ARBA" id="ARBA00004141"/>
    </source>
</evidence>
<dbReference type="PANTHER" id="PTHR23503">
    <property type="entry name" value="SOLUTE CARRIER FAMILY 2"/>
    <property type="match status" value="1"/>
</dbReference>
<gene>
    <name evidence="7" type="ORF">PMAYCL1PPCAC_21485</name>
</gene>
<dbReference type="Proteomes" id="UP001328107">
    <property type="component" value="Unassembled WGS sequence"/>
</dbReference>
<evidence type="ECO:0000256" key="5">
    <source>
        <dbReference type="SAM" id="Phobius"/>
    </source>
</evidence>
<reference evidence="8" key="1">
    <citation type="submission" date="2022-10" db="EMBL/GenBank/DDBJ databases">
        <title>Genome assembly of Pristionchus species.</title>
        <authorList>
            <person name="Yoshida K."/>
            <person name="Sommer R.J."/>
        </authorList>
    </citation>
    <scope>NUCLEOTIDE SEQUENCE [LARGE SCALE GENOMIC DNA]</scope>
    <source>
        <strain evidence="8">RS5460</strain>
    </source>
</reference>
<dbReference type="InterPro" id="IPR045263">
    <property type="entry name" value="GLUT"/>
</dbReference>
<keyword evidence="8" id="KW-1185">Reference proteome</keyword>
<evidence type="ECO:0000256" key="4">
    <source>
        <dbReference type="ARBA" id="ARBA00023136"/>
    </source>
</evidence>
<evidence type="ECO:0000256" key="3">
    <source>
        <dbReference type="ARBA" id="ARBA00022989"/>
    </source>
</evidence>
<sequence>SIRRSRAQLQSTLLMVVLAISCLVSTSLIDRLSRRMMLLSCSTLSTLALLVFSLAAHFHSPDIATAAVFAVMITNGVGIGPVAWCIFPELVPLSHRSTMLSLCFLARSVLVVATNFATLPLFEWMGGLCFIPVFVIPCAVCIGILYVYLPETSGRETNDIVNDLRGNN</sequence>
<evidence type="ECO:0000259" key="6">
    <source>
        <dbReference type="PROSITE" id="PS50850"/>
    </source>
</evidence>
<dbReference type="InterPro" id="IPR020846">
    <property type="entry name" value="MFS_dom"/>
</dbReference>
<feature type="transmembrane region" description="Helical" evidence="5">
    <location>
        <begin position="63"/>
        <end position="87"/>
    </location>
</feature>
<name>A0AAN5CVJ5_9BILA</name>
<dbReference type="InterPro" id="IPR005828">
    <property type="entry name" value="MFS_sugar_transport-like"/>
</dbReference>
<organism evidence="7 8">
    <name type="scientific">Pristionchus mayeri</name>
    <dbReference type="NCBI Taxonomy" id="1317129"/>
    <lineage>
        <taxon>Eukaryota</taxon>
        <taxon>Metazoa</taxon>
        <taxon>Ecdysozoa</taxon>
        <taxon>Nematoda</taxon>
        <taxon>Chromadorea</taxon>
        <taxon>Rhabditida</taxon>
        <taxon>Rhabditina</taxon>
        <taxon>Diplogasteromorpha</taxon>
        <taxon>Diplogasteroidea</taxon>
        <taxon>Neodiplogasteridae</taxon>
        <taxon>Pristionchus</taxon>
    </lineage>
</organism>
<feature type="transmembrane region" description="Helical" evidence="5">
    <location>
        <begin position="99"/>
        <end position="118"/>
    </location>
</feature>
<feature type="transmembrane region" description="Helical" evidence="5">
    <location>
        <begin position="124"/>
        <end position="149"/>
    </location>
</feature>
<keyword evidence="4 5" id="KW-0472">Membrane</keyword>
<feature type="transmembrane region" description="Helical" evidence="5">
    <location>
        <begin position="36"/>
        <end position="57"/>
    </location>
</feature>
<dbReference type="Gene3D" id="1.20.1250.20">
    <property type="entry name" value="MFS general substrate transporter like domains"/>
    <property type="match status" value="1"/>
</dbReference>
<comment type="caution">
    <text evidence="7">The sequence shown here is derived from an EMBL/GenBank/DDBJ whole genome shotgun (WGS) entry which is preliminary data.</text>
</comment>
<dbReference type="EMBL" id="BTRK01000005">
    <property type="protein sequence ID" value="GMR51290.1"/>
    <property type="molecule type" value="Genomic_DNA"/>
</dbReference>
<evidence type="ECO:0000313" key="8">
    <source>
        <dbReference type="Proteomes" id="UP001328107"/>
    </source>
</evidence>
<keyword evidence="2 5" id="KW-0812">Transmembrane</keyword>
<dbReference type="SUPFAM" id="SSF103473">
    <property type="entry name" value="MFS general substrate transporter"/>
    <property type="match status" value="1"/>
</dbReference>
<dbReference type="Pfam" id="PF00083">
    <property type="entry name" value="Sugar_tr"/>
    <property type="match status" value="1"/>
</dbReference>
<dbReference type="PANTHER" id="PTHR23503:SF49">
    <property type="entry name" value="MAJOR FACILITATOR SUPERFAMILY (MFS) PROFILE DOMAIN-CONTAINING PROTEIN"/>
    <property type="match status" value="1"/>
</dbReference>
<comment type="subcellular location">
    <subcellularLocation>
        <location evidence="1">Membrane</location>
        <topology evidence="1">Multi-pass membrane protein</topology>
    </subcellularLocation>
</comment>
<dbReference type="GO" id="GO:0016020">
    <property type="term" value="C:membrane"/>
    <property type="evidence" value="ECO:0007669"/>
    <property type="project" value="UniProtKB-SubCell"/>
</dbReference>
<dbReference type="AlphaFoldDB" id="A0AAN5CVJ5"/>
<dbReference type="GO" id="GO:0015149">
    <property type="term" value="F:hexose transmembrane transporter activity"/>
    <property type="evidence" value="ECO:0007669"/>
    <property type="project" value="TreeGrafter"/>
</dbReference>
<proteinExistence type="predicted"/>
<dbReference type="PROSITE" id="PS50850">
    <property type="entry name" value="MFS"/>
    <property type="match status" value="1"/>
</dbReference>
<keyword evidence="3 5" id="KW-1133">Transmembrane helix</keyword>
<feature type="non-terminal residue" evidence="7">
    <location>
        <position position="1"/>
    </location>
</feature>
<evidence type="ECO:0000313" key="7">
    <source>
        <dbReference type="EMBL" id="GMR51290.1"/>
    </source>
</evidence>